<keyword evidence="5" id="KW-0833">Ubl conjugation pathway</keyword>
<dbReference type="InterPro" id="IPR003903">
    <property type="entry name" value="UIM_dom"/>
</dbReference>
<keyword evidence="9" id="KW-0804">Transcription</keyword>
<dbReference type="Gene3D" id="3.90.70.40">
    <property type="match status" value="1"/>
</dbReference>
<dbReference type="PANTHER" id="PTHR14159">
    <property type="entry name" value="ATAXIN-3-RELATED"/>
    <property type="match status" value="1"/>
</dbReference>
<feature type="compositionally biased region" description="Pro residues" evidence="12">
    <location>
        <begin position="476"/>
        <end position="488"/>
    </location>
</feature>
<feature type="compositionally biased region" description="Acidic residues" evidence="12">
    <location>
        <begin position="308"/>
        <end position="321"/>
    </location>
</feature>
<dbReference type="SMART" id="SM00726">
    <property type="entry name" value="UIM"/>
    <property type="match status" value="3"/>
</dbReference>
<keyword evidence="6" id="KW-0378">Hydrolase</keyword>
<evidence type="ECO:0000256" key="12">
    <source>
        <dbReference type="SAM" id="MobiDB-lite"/>
    </source>
</evidence>
<dbReference type="PANTHER" id="PTHR14159:SF0">
    <property type="entry name" value="ATAXIN-3-RELATED"/>
    <property type="match status" value="1"/>
</dbReference>
<proteinExistence type="predicted"/>
<keyword evidence="8" id="KW-0805">Transcription regulation</keyword>
<protein>
    <recommendedName>
        <fullName evidence="3">ubiquitinyl hydrolase 1</fullName>
        <ecNumber evidence="3">3.4.19.12</ecNumber>
    </recommendedName>
</protein>
<feature type="domain" description="Josephin" evidence="13">
    <location>
        <begin position="8"/>
        <end position="191"/>
    </location>
</feature>
<comment type="catalytic activity">
    <reaction evidence="1">
        <text>Thiol-dependent hydrolysis of ester, thioester, amide, peptide and isopeptide bonds formed by the C-terminal Gly of ubiquitin (a 76-residue protein attached to proteins as an intracellular targeting signal).</text>
        <dbReference type="EC" id="3.4.19.12"/>
    </reaction>
</comment>
<feature type="region of interest" description="Disordered" evidence="12">
    <location>
        <begin position="360"/>
        <end position="535"/>
    </location>
</feature>
<keyword evidence="4" id="KW-0645">Protease</keyword>
<comment type="subcellular location">
    <subcellularLocation>
        <location evidence="2">Nucleus</location>
    </subcellularLocation>
</comment>
<dbReference type="PRINTS" id="PR01233">
    <property type="entry name" value="JOSEPHIN"/>
</dbReference>
<evidence type="ECO:0000256" key="7">
    <source>
        <dbReference type="ARBA" id="ARBA00022807"/>
    </source>
</evidence>
<evidence type="ECO:0000313" key="14">
    <source>
        <dbReference type="EMBL" id="CAL1707205.1"/>
    </source>
</evidence>
<evidence type="ECO:0000256" key="8">
    <source>
        <dbReference type="ARBA" id="ARBA00023015"/>
    </source>
</evidence>
<evidence type="ECO:0000256" key="5">
    <source>
        <dbReference type="ARBA" id="ARBA00022786"/>
    </source>
</evidence>
<accession>A0ABP1DHC9</accession>
<feature type="compositionally biased region" description="Low complexity" evidence="12">
    <location>
        <begin position="489"/>
        <end position="507"/>
    </location>
</feature>
<dbReference type="Proteomes" id="UP001497453">
    <property type="component" value="Chromosome 4"/>
</dbReference>
<gene>
    <name evidence="14" type="ORF">GFSPODELE1_LOCUS6251</name>
</gene>
<organism evidence="14 15">
    <name type="scientific">Somion occarium</name>
    <dbReference type="NCBI Taxonomy" id="3059160"/>
    <lineage>
        <taxon>Eukaryota</taxon>
        <taxon>Fungi</taxon>
        <taxon>Dikarya</taxon>
        <taxon>Basidiomycota</taxon>
        <taxon>Agaricomycotina</taxon>
        <taxon>Agaricomycetes</taxon>
        <taxon>Polyporales</taxon>
        <taxon>Cerrenaceae</taxon>
        <taxon>Somion</taxon>
    </lineage>
</organism>
<feature type="compositionally biased region" description="Pro residues" evidence="12">
    <location>
        <begin position="259"/>
        <end position="272"/>
    </location>
</feature>
<comment type="caution">
    <text evidence="11">Lacks conserved residue(s) required for the propagation of feature annotation.</text>
</comment>
<evidence type="ECO:0000256" key="10">
    <source>
        <dbReference type="ARBA" id="ARBA00023242"/>
    </source>
</evidence>
<feature type="region of interest" description="Disordered" evidence="12">
    <location>
        <begin position="245"/>
        <end position="338"/>
    </location>
</feature>
<dbReference type="EMBL" id="OZ037947">
    <property type="protein sequence ID" value="CAL1707205.1"/>
    <property type="molecule type" value="Genomic_DNA"/>
</dbReference>
<evidence type="ECO:0000256" key="4">
    <source>
        <dbReference type="ARBA" id="ARBA00022670"/>
    </source>
</evidence>
<dbReference type="InterPro" id="IPR033865">
    <property type="entry name" value="Ataxin-3"/>
</dbReference>
<evidence type="ECO:0000256" key="1">
    <source>
        <dbReference type="ARBA" id="ARBA00000707"/>
    </source>
</evidence>
<dbReference type="InterPro" id="IPR006155">
    <property type="entry name" value="Josephin"/>
</dbReference>
<dbReference type="EC" id="3.4.19.12" evidence="3"/>
<evidence type="ECO:0000256" key="9">
    <source>
        <dbReference type="ARBA" id="ARBA00023163"/>
    </source>
</evidence>
<dbReference type="Gene3D" id="6.10.140.100">
    <property type="match status" value="1"/>
</dbReference>
<feature type="compositionally biased region" description="Acidic residues" evidence="12">
    <location>
        <begin position="508"/>
        <end position="518"/>
    </location>
</feature>
<reference evidence="15" key="1">
    <citation type="submission" date="2024-04" db="EMBL/GenBank/DDBJ databases">
        <authorList>
            <person name="Shaw F."/>
            <person name="Minotto A."/>
        </authorList>
    </citation>
    <scope>NUCLEOTIDE SEQUENCE [LARGE SCALE GENOMIC DNA]</scope>
</reference>
<feature type="compositionally biased region" description="Basic and acidic residues" evidence="12">
    <location>
        <begin position="366"/>
        <end position="377"/>
    </location>
</feature>
<dbReference type="Pfam" id="PF02099">
    <property type="entry name" value="Josephin"/>
    <property type="match status" value="1"/>
</dbReference>
<dbReference type="PROSITE" id="PS50957">
    <property type="entry name" value="JOSEPHIN"/>
    <property type="match status" value="1"/>
</dbReference>
<evidence type="ECO:0000256" key="2">
    <source>
        <dbReference type="ARBA" id="ARBA00004123"/>
    </source>
</evidence>
<name>A0ABP1DHC9_9APHY</name>
<keyword evidence="15" id="KW-1185">Reference proteome</keyword>
<feature type="compositionally biased region" description="Basic and acidic residues" evidence="12">
    <location>
        <begin position="396"/>
        <end position="406"/>
    </location>
</feature>
<dbReference type="Gene3D" id="1.10.287.10">
    <property type="entry name" value="S15/NS1, RNA-binding"/>
    <property type="match status" value="1"/>
</dbReference>
<dbReference type="SMART" id="SM01246">
    <property type="entry name" value="Josephin"/>
    <property type="match status" value="1"/>
</dbReference>
<evidence type="ECO:0000256" key="11">
    <source>
        <dbReference type="PROSITE-ProRule" id="PRU00331"/>
    </source>
</evidence>
<keyword evidence="10" id="KW-0539">Nucleus</keyword>
<dbReference type="PROSITE" id="PS50330">
    <property type="entry name" value="UIM"/>
    <property type="match status" value="2"/>
</dbReference>
<sequence length="546" mass="60282">MASIQSLIPYIYHEKQQEGSMLCAQHALNSLLQGNYFSAPDLSEIARSLDAMEEGVRDESTADSSTNMDDTGFFSVQVLEKALQVWGLTLVRWRSEEMKPYQDHPHTQMAFILNCSQHWYTLRRFGRVLPDPAADPGEGQWFNLNSSLPEPEWVSKLYLGMVLHQAEAEGYSVFAVIQIDPSAPLALPRTEADELAMSIPDSATGPFSGPSASTVPGMEAFEGLEDEDMELQAALQASLMGGDDIPYPLSSRFTQPSSLTPPPPPIPQPQPAPSRSFSIPIRSSTSESSSRVRTPIRRPRYGFNIFGEPDEELDEDDDDDIVMPPPPAPVSIPIQERAPEPMDAIEASRRRNQALMEAFTRQQQHAMRETYEEEQARIDAGLPARRRTRQEEEDEELRRAIEESRALHAAQSKTVDDEGEDMDDGDYVPSPRRTPPAPAAAATYQTHRVYDDDDAELQAALKASLETVPEGFRIPSTPPPPQPRPPSLAPAATLSAPPAATTKVESAAEADTETESEADTSSIAEAEEVLDVDEMRRRRLARFGGS</sequence>
<feature type="compositionally biased region" description="Low complexity" evidence="12">
    <location>
        <begin position="273"/>
        <end position="293"/>
    </location>
</feature>
<evidence type="ECO:0000259" key="13">
    <source>
        <dbReference type="PROSITE" id="PS50957"/>
    </source>
</evidence>
<evidence type="ECO:0000256" key="3">
    <source>
        <dbReference type="ARBA" id="ARBA00012759"/>
    </source>
</evidence>
<evidence type="ECO:0000313" key="15">
    <source>
        <dbReference type="Proteomes" id="UP001497453"/>
    </source>
</evidence>
<keyword evidence="7" id="KW-0788">Thiol protease</keyword>
<evidence type="ECO:0000256" key="6">
    <source>
        <dbReference type="ARBA" id="ARBA00022801"/>
    </source>
</evidence>
<feature type="compositionally biased region" description="Acidic residues" evidence="12">
    <location>
        <begin position="417"/>
        <end position="426"/>
    </location>
</feature>